<dbReference type="Proteomes" id="UP001165960">
    <property type="component" value="Unassembled WGS sequence"/>
</dbReference>
<reference evidence="1" key="1">
    <citation type="submission" date="2022-04" db="EMBL/GenBank/DDBJ databases">
        <title>Genome of the entomopathogenic fungus Entomophthora muscae.</title>
        <authorList>
            <person name="Elya C."/>
            <person name="Lovett B.R."/>
            <person name="Lee E."/>
            <person name="Macias A.M."/>
            <person name="Hajek A.E."/>
            <person name="De Bivort B.L."/>
            <person name="Kasson M.T."/>
            <person name="De Fine Licht H.H."/>
            <person name="Stajich J.E."/>
        </authorList>
    </citation>
    <scope>NUCLEOTIDE SEQUENCE</scope>
    <source>
        <strain evidence="1">Berkeley</strain>
    </source>
</reference>
<proteinExistence type="predicted"/>
<protein>
    <submittedName>
        <fullName evidence="1">Uncharacterized protein</fullName>
    </submittedName>
</protein>
<name>A0ACC2SRX7_9FUNG</name>
<comment type="caution">
    <text evidence="1">The sequence shown here is derived from an EMBL/GenBank/DDBJ whole genome shotgun (WGS) entry which is preliminary data.</text>
</comment>
<organism evidence="1 2">
    <name type="scientific">Entomophthora muscae</name>
    <dbReference type="NCBI Taxonomy" id="34485"/>
    <lineage>
        <taxon>Eukaryota</taxon>
        <taxon>Fungi</taxon>
        <taxon>Fungi incertae sedis</taxon>
        <taxon>Zoopagomycota</taxon>
        <taxon>Entomophthoromycotina</taxon>
        <taxon>Entomophthoromycetes</taxon>
        <taxon>Entomophthorales</taxon>
        <taxon>Entomophthoraceae</taxon>
        <taxon>Entomophthora</taxon>
    </lineage>
</organism>
<dbReference type="EMBL" id="QTSX02004381">
    <property type="protein sequence ID" value="KAJ9065103.1"/>
    <property type="molecule type" value="Genomic_DNA"/>
</dbReference>
<sequence>MGLGSQGLRRARSLLHWKVDPEIFVLVGVVTCIGGIGLYTLHRKSTPGKNDNVIESGSVSDPDHITGYSKEEYVRAAKKKN</sequence>
<gene>
    <name evidence="1" type="ORF">DSO57_1023313</name>
</gene>
<evidence type="ECO:0000313" key="1">
    <source>
        <dbReference type="EMBL" id="KAJ9065103.1"/>
    </source>
</evidence>
<keyword evidence="2" id="KW-1185">Reference proteome</keyword>
<evidence type="ECO:0000313" key="2">
    <source>
        <dbReference type="Proteomes" id="UP001165960"/>
    </source>
</evidence>
<accession>A0ACC2SRX7</accession>